<dbReference type="EMBL" id="JABXBU010002228">
    <property type="protein sequence ID" value="KAF8770738.1"/>
    <property type="molecule type" value="Genomic_DNA"/>
</dbReference>
<dbReference type="PANTHER" id="PTHR24072">
    <property type="entry name" value="RHO FAMILY GTPASE"/>
    <property type="match status" value="1"/>
</dbReference>
<dbReference type="Proteomes" id="UP000807504">
    <property type="component" value="Unassembled WGS sequence"/>
</dbReference>
<keyword evidence="3" id="KW-0131">Cell cycle</keyword>
<dbReference type="GO" id="GO:0003924">
    <property type="term" value="F:GTPase activity"/>
    <property type="evidence" value="ECO:0007669"/>
    <property type="project" value="InterPro"/>
</dbReference>
<dbReference type="GO" id="GO:0007264">
    <property type="term" value="P:small GTPase-mediated signal transduction"/>
    <property type="evidence" value="ECO:0007669"/>
    <property type="project" value="InterPro"/>
</dbReference>
<dbReference type="InterPro" id="IPR027417">
    <property type="entry name" value="P-loop_NTPase"/>
</dbReference>
<evidence type="ECO:0000256" key="1">
    <source>
        <dbReference type="ARBA" id="ARBA00022741"/>
    </source>
</evidence>
<dbReference type="PRINTS" id="PR00449">
    <property type="entry name" value="RASTRNSFRMNG"/>
</dbReference>
<gene>
    <name evidence="3" type="ORF">HNY73_018231</name>
</gene>
<dbReference type="GO" id="GO:0035006">
    <property type="term" value="P:melanization defense response"/>
    <property type="evidence" value="ECO:0007669"/>
    <property type="project" value="UniProtKB-ARBA"/>
</dbReference>
<dbReference type="AlphaFoldDB" id="A0A8T0EH56"/>
<reference evidence="3" key="1">
    <citation type="journal article" date="2020" name="bioRxiv">
        <title>Chromosome-level reference genome of the European wasp spider Argiope bruennichi: a resource for studies on range expansion and evolutionary adaptation.</title>
        <authorList>
            <person name="Sheffer M.M."/>
            <person name="Hoppe A."/>
            <person name="Krehenwinkel H."/>
            <person name="Uhl G."/>
            <person name="Kuss A.W."/>
            <person name="Jensen L."/>
            <person name="Jensen C."/>
            <person name="Gillespie R.G."/>
            <person name="Hoff K.J."/>
            <person name="Prost S."/>
        </authorList>
    </citation>
    <scope>NUCLEOTIDE SEQUENCE</scope>
</reference>
<dbReference type="Pfam" id="PF00071">
    <property type="entry name" value="Ras"/>
    <property type="match status" value="1"/>
</dbReference>
<dbReference type="GO" id="GO:0022412">
    <property type="term" value="P:cellular process involved in reproduction in multicellular organism"/>
    <property type="evidence" value="ECO:0007669"/>
    <property type="project" value="UniProtKB-ARBA"/>
</dbReference>
<evidence type="ECO:0000313" key="4">
    <source>
        <dbReference type="Proteomes" id="UP000807504"/>
    </source>
</evidence>
<dbReference type="InterPro" id="IPR003578">
    <property type="entry name" value="Small_GTPase_Rho"/>
</dbReference>
<keyword evidence="1" id="KW-0547">Nucleotide-binding</keyword>
<dbReference type="SUPFAM" id="SSF52540">
    <property type="entry name" value="P-loop containing nucleoside triphosphate hydrolases"/>
    <property type="match status" value="1"/>
</dbReference>
<protein>
    <submittedName>
        <fullName evidence="3">Cell division control protein 42 like protein</fullName>
    </submittedName>
</protein>
<organism evidence="3 4">
    <name type="scientific">Argiope bruennichi</name>
    <name type="common">Wasp spider</name>
    <name type="synonym">Aranea bruennichi</name>
    <dbReference type="NCBI Taxonomy" id="94029"/>
    <lineage>
        <taxon>Eukaryota</taxon>
        <taxon>Metazoa</taxon>
        <taxon>Ecdysozoa</taxon>
        <taxon>Arthropoda</taxon>
        <taxon>Chelicerata</taxon>
        <taxon>Arachnida</taxon>
        <taxon>Araneae</taxon>
        <taxon>Araneomorphae</taxon>
        <taxon>Entelegynae</taxon>
        <taxon>Araneoidea</taxon>
        <taxon>Araneidae</taxon>
        <taxon>Argiope</taxon>
    </lineage>
</organism>
<dbReference type="GO" id="GO:0005525">
    <property type="term" value="F:GTP binding"/>
    <property type="evidence" value="ECO:0007669"/>
    <property type="project" value="UniProtKB-KW"/>
</dbReference>
<accession>A0A8T0EH56</accession>
<dbReference type="GO" id="GO:0035099">
    <property type="term" value="P:hemocyte migration"/>
    <property type="evidence" value="ECO:0007669"/>
    <property type="project" value="UniProtKB-ARBA"/>
</dbReference>
<proteinExistence type="predicted"/>
<dbReference type="SMART" id="SM00175">
    <property type="entry name" value="RAB"/>
    <property type="match status" value="1"/>
</dbReference>
<dbReference type="InterPro" id="IPR005225">
    <property type="entry name" value="Small_GTP-bd"/>
</dbReference>
<name>A0A8T0EH56_ARGBR</name>
<keyword evidence="4" id="KW-1185">Reference proteome</keyword>
<dbReference type="NCBIfam" id="TIGR00231">
    <property type="entry name" value="small_GTP"/>
    <property type="match status" value="1"/>
</dbReference>
<reference evidence="3" key="2">
    <citation type="submission" date="2020-06" db="EMBL/GenBank/DDBJ databases">
        <authorList>
            <person name="Sheffer M."/>
        </authorList>
    </citation>
    <scope>NUCLEOTIDE SEQUENCE</scope>
</reference>
<dbReference type="SMART" id="SM00174">
    <property type="entry name" value="RHO"/>
    <property type="match status" value="1"/>
</dbReference>
<dbReference type="InterPro" id="IPR001806">
    <property type="entry name" value="Small_GTPase"/>
</dbReference>
<sequence length="176" mass="19916">MPMAKEARKYIQCNAVGDKGVGKTSLLLAYEKKRFPTEIDLIKAKCSSPYISVSVKCKSRTVDLVDTVTLETDTHMRPLFYKGAHIFLACFSVVLPSTLESLKMQWIPEIAFYCPETPYILVGTQIDLRDDSTMVEHLTENNLKPITSEEGRKLAKELEAVNTLNVQFLPKKGWRT</sequence>
<evidence type="ECO:0000256" key="2">
    <source>
        <dbReference type="ARBA" id="ARBA00023134"/>
    </source>
</evidence>
<dbReference type="Gene3D" id="3.40.50.300">
    <property type="entry name" value="P-loop containing nucleotide triphosphate hydrolases"/>
    <property type="match status" value="1"/>
</dbReference>
<keyword evidence="2" id="KW-0342">GTP-binding</keyword>
<dbReference type="PROSITE" id="PS51420">
    <property type="entry name" value="RHO"/>
    <property type="match status" value="1"/>
</dbReference>
<dbReference type="GO" id="GO:0003006">
    <property type="term" value="P:developmental process involved in reproduction"/>
    <property type="evidence" value="ECO:0007669"/>
    <property type="project" value="UniProtKB-ARBA"/>
</dbReference>
<keyword evidence="3" id="KW-0132">Cell division</keyword>
<dbReference type="GO" id="GO:0051301">
    <property type="term" value="P:cell division"/>
    <property type="evidence" value="ECO:0007669"/>
    <property type="project" value="UniProtKB-KW"/>
</dbReference>
<dbReference type="GO" id="GO:0001667">
    <property type="term" value="P:ameboidal-type cell migration"/>
    <property type="evidence" value="ECO:0007669"/>
    <property type="project" value="UniProtKB-ARBA"/>
</dbReference>
<comment type="caution">
    <text evidence="3">The sequence shown here is derived from an EMBL/GenBank/DDBJ whole genome shotgun (WGS) entry which is preliminary data.</text>
</comment>
<dbReference type="PROSITE" id="PS51419">
    <property type="entry name" value="RAB"/>
    <property type="match status" value="1"/>
</dbReference>
<evidence type="ECO:0000313" key="3">
    <source>
        <dbReference type="EMBL" id="KAF8770738.1"/>
    </source>
</evidence>